<keyword evidence="2 7" id="KW-0813">Transport</keyword>
<dbReference type="InterPro" id="IPR051393">
    <property type="entry name" value="ABC_transporter_permease"/>
</dbReference>
<evidence type="ECO:0000313" key="9">
    <source>
        <dbReference type="EMBL" id="WDM44344.1"/>
    </source>
</evidence>
<keyword evidence="3" id="KW-1003">Cell membrane</keyword>
<keyword evidence="5 7" id="KW-1133">Transmembrane helix</keyword>
<dbReference type="Pfam" id="PF00528">
    <property type="entry name" value="BPD_transp_1"/>
    <property type="match status" value="1"/>
</dbReference>
<feature type="transmembrane region" description="Helical" evidence="7">
    <location>
        <begin position="164"/>
        <end position="184"/>
    </location>
</feature>
<evidence type="ECO:0000256" key="6">
    <source>
        <dbReference type="ARBA" id="ARBA00023136"/>
    </source>
</evidence>
<sequence>MIIGMKTRLERSPRRSRAPMQGTRLETAALVLPSLIPVLVLSVAPLIWGISLAFTDATFLQKGLPNFVGVENFEVLADYSLFWRSFGVGILWGVVVTAGQFLLGLSLALLLNTNLRLRGLARLLALLPWAMPPVVIAIIWQMIYSPTRGPLNWLLGQVGLPSDINWLGDFTWALPAVIVVGIWAGMPQNTVTLLAGLQQIPKELIEAAEIDGAGAMRRFVSVTLPSLRPIIVSITSLSFIWNFNSFGLVYVLTQGGPGTSTMLPMLFTYVEAFKSRDIALAAAMGDVIMLVIIVLLSGYLWAQFRERRQS</sequence>
<organism evidence="9 10">
    <name type="scientific">Microbacterium luteolum</name>
    <name type="common">Aureobacterium luteolum</name>
    <dbReference type="NCBI Taxonomy" id="69367"/>
    <lineage>
        <taxon>Bacteria</taxon>
        <taxon>Bacillati</taxon>
        <taxon>Actinomycetota</taxon>
        <taxon>Actinomycetes</taxon>
        <taxon>Micrococcales</taxon>
        <taxon>Microbacteriaceae</taxon>
        <taxon>Microbacterium</taxon>
    </lineage>
</organism>
<dbReference type="InterPro" id="IPR000515">
    <property type="entry name" value="MetI-like"/>
</dbReference>
<feature type="transmembrane region" description="Helical" evidence="7">
    <location>
        <begin position="278"/>
        <end position="302"/>
    </location>
</feature>
<dbReference type="Proteomes" id="UP001215097">
    <property type="component" value="Chromosome"/>
</dbReference>
<keyword evidence="4 7" id="KW-0812">Transmembrane</keyword>
<dbReference type="PANTHER" id="PTHR30193:SF44">
    <property type="entry name" value="LACTOSE TRANSPORT SYSTEM PERMEASE PROTEIN LACF"/>
    <property type="match status" value="1"/>
</dbReference>
<evidence type="ECO:0000256" key="7">
    <source>
        <dbReference type="RuleBase" id="RU363032"/>
    </source>
</evidence>
<feature type="domain" description="ABC transmembrane type-1" evidence="8">
    <location>
        <begin position="86"/>
        <end position="297"/>
    </location>
</feature>
<evidence type="ECO:0000256" key="4">
    <source>
        <dbReference type="ARBA" id="ARBA00022692"/>
    </source>
</evidence>
<evidence type="ECO:0000256" key="1">
    <source>
        <dbReference type="ARBA" id="ARBA00004651"/>
    </source>
</evidence>
<dbReference type="CDD" id="cd06261">
    <property type="entry name" value="TM_PBP2"/>
    <property type="match status" value="1"/>
</dbReference>
<evidence type="ECO:0000256" key="2">
    <source>
        <dbReference type="ARBA" id="ARBA00022448"/>
    </source>
</evidence>
<dbReference type="InterPro" id="IPR035906">
    <property type="entry name" value="MetI-like_sf"/>
</dbReference>
<evidence type="ECO:0000313" key="10">
    <source>
        <dbReference type="Proteomes" id="UP001215097"/>
    </source>
</evidence>
<dbReference type="RefSeq" id="WP_282214483.1">
    <property type="nucleotide sequence ID" value="NZ_BAAAUN010000001.1"/>
</dbReference>
<dbReference type="EMBL" id="CP078075">
    <property type="protein sequence ID" value="WDM44344.1"/>
    <property type="molecule type" value="Genomic_DNA"/>
</dbReference>
<proteinExistence type="inferred from homology"/>
<keyword evidence="10" id="KW-1185">Reference proteome</keyword>
<evidence type="ECO:0000259" key="8">
    <source>
        <dbReference type="PROSITE" id="PS50928"/>
    </source>
</evidence>
<gene>
    <name evidence="9" type="ORF">KV395_14295</name>
</gene>
<name>A0ABY7XTI7_MICLT</name>
<evidence type="ECO:0000256" key="3">
    <source>
        <dbReference type="ARBA" id="ARBA00022475"/>
    </source>
</evidence>
<evidence type="ECO:0000256" key="5">
    <source>
        <dbReference type="ARBA" id="ARBA00022989"/>
    </source>
</evidence>
<dbReference type="SUPFAM" id="SSF161098">
    <property type="entry name" value="MetI-like"/>
    <property type="match status" value="1"/>
</dbReference>
<dbReference type="PROSITE" id="PS50928">
    <property type="entry name" value="ABC_TM1"/>
    <property type="match status" value="1"/>
</dbReference>
<reference evidence="9 10" key="1">
    <citation type="submission" date="2021-06" db="EMBL/GenBank/DDBJ databases">
        <title>Genome-based taxonomic framework of Microbacterium strains isolated from marine environment, the description of four new species and reclassification of four preexisting species.</title>
        <authorList>
            <person name="Lee S.D."/>
            <person name="Kim S.-M."/>
            <person name="Byeon Y.-S."/>
            <person name="Yang H.L."/>
            <person name="Kim I.S."/>
        </authorList>
    </citation>
    <scope>NUCLEOTIDE SEQUENCE [LARGE SCALE GENOMIC DNA]</scope>
    <source>
        <strain evidence="9 10">KACC 14465</strain>
    </source>
</reference>
<comment type="similarity">
    <text evidence="7">Belongs to the binding-protein-dependent transport system permease family.</text>
</comment>
<keyword evidence="6 7" id="KW-0472">Membrane</keyword>
<protein>
    <submittedName>
        <fullName evidence="9">Sugar ABC transporter permease</fullName>
    </submittedName>
</protein>
<comment type="subcellular location">
    <subcellularLocation>
        <location evidence="1 7">Cell membrane</location>
        <topology evidence="1 7">Multi-pass membrane protein</topology>
    </subcellularLocation>
</comment>
<feature type="transmembrane region" description="Helical" evidence="7">
    <location>
        <begin position="227"/>
        <end position="252"/>
    </location>
</feature>
<feature type="transmembrane region" description="Helical" evidence="7">
    <location>
        <begin position="123"/>
        <end position="144"/>
    </location>
</feature>
<feature type="transmembrane region" description="Helical" evidence="7">
    <location>
        <begin position="90"/>
        <end position="111"/>
    </location>
</feature>
<dbReference type="Gene3D" id="1.10.3720.10">
    <property type="entry name" value="MetI-like"/>
    <property type="match status" value="1"/>
</dbReference>
<dbReference type="PANTHER" id="PTHR30193">
    <property type="entry name" value="ABC TRANSPORTER PERMEASE PROTEIN"/>
    <property type="match status" value="1"/>
</dbReference>
<accession>A0ABY7XTI7</accession>